<keyword evidence="3" id="KW-1185">Reference proteome</keyword>
<feature type="compositionally biased region" description="Polar residues" evidence="1">
    <location>
        <begin position="163"/>
        <end position="174"/>
    </location>
</feature>
<accession>A0ABR3D794</accession>
<evidence type="ECO:0000256" key="1">
    <source>
        <dbReference type="SAM" id="MobiDB-lite"/>
    </source>
</evidence>
<feature type="compositionally biased region" description="Low complexity" evidence="1">
    <location>
        <begin position="218"/>
        <end position="227"/>
    </location>
</feature>
<feature type="compositionally biased region" description="Pro residues" evidence="1">
    <location>
        <begin position="257"/>
        <end position="269"/>
    </location>
</feature>
<dbReference type="EMBL" id="JAVLET010000007">
    <property type="protein sequence ID" value="KAL0468562.1"/>
    <property type="molecule type" value="Genomic_DNA"/>
</dbReference>
<feature type="compositionally biased region" description="Low complexity" evidence="1">
    <location>
        <begin position="270"/>
        <end position="280"/>
    </location>
</feature>
<reference evidence="2 3" key="1">
    <citation type="submission" date="2023-09" db="EMBL/GenBank/DDBJ databases">
        <title>Multi-omics analysis of a traditional fermented food reveals byproduct-associated fungal strains for waste-to-food upcycling.</title>
        <authorList>
            <consortium name="Lawrence Berkeley National Laboratory"/>
            <person name="Rekdal V.M."/>
            <person name="Villalobos-Escobedo J.M."/>
            <person name="Rodriguez-Valeron N."/>
            <person name="Garcia M.O."/>
            <person name="Vasquez D.P."/>
            <person name="Damayanti I."/>
            <person name="Sorensen P.M."/>
            <person name="Baidoo E.E."/>
            <person name="De Carvalho A.C."/>
            <person name="Riley R."/>
            <person name="Lipzen A."/>
            <person name="He G."/>
            <person name="Yan M."/>
            <person name="Haridas S."/>
            <person name="Daum C."/>
            <person name="Yoshinaga Y."/>
            <person name="Ng V."/>
            <person name="Grigoriev I.V."/>
            <person name="Munk R."/>
            <person name="Nuraida L."/>
            <person name="Wijaya C.H."/>
            <person name="Morales P.-C."/>
            <person name="Keasling J.D."/>
        </authorList>
    </citation>
    <scope>NUCLEOTIDE SEQUENCE [LARGE SCALE GENOMIC DNA]</scope>
    <source>
        <strain evidence="2 3">FGSC 2613</strain>
    </source>
</reference>
<name>A0ABR3D794_NEUIN</name>
<comment type="caution">
    <text evidence="2">The sequence shown here is derived from an EMBL/GenBank/DDBJ whole genome shotgun (WGS) entry which is preliminary data.</text>
</comment>
<proteinExistence type="predicted"/>
<dbReference type="Proteomes" id="UP001451303">
    <property type="component" value="Unassembled WGS sequence"/>
</dbReference>
<feature type="compositionally biased region" description="Pro residues" evidence="1">
    <location>
        <begin position="94"/>
        <end position="103"/>
    </location>
</feature>
<evidence type="ECO:0000313" key="2">
    <source>
        <dbReference type="EMBL" id="KAL0468562.1"/>
    </source>
</evidence>
<feature type="compositionally biased region" description="Pro residues" evidence="1">
    <location>
        <begin position="29"/>
        <end position="41"/>
    </location>
</feature>
<feature type="compositionally biased region" description="Pro residues" evidence="1">
    <location>
        <begin position="205"/>
        <end position="217"/>
    </location>
</feature>
<feature type="compositionally biased region" description="Basic and acidic residues" evidence="1">
    <location>
        <begin position="327"/>
        <end position="337"/>
    </location>
</feature>
<feature type="compositionally biased region" description="Pro residues" evidence="1">
    <location>
        <begin position="62"/>
        <end position="74"/>
    </location>
</feature>
<feature type="region of interest" description="Disordered" evidence="1">
    <location>
        <begin position="1"/>
        <end position="364"/>
    </location>
</feature>
<organism evidence="2 3">
    <name type="scientific">Neurospora intermedia</name>
    <dbReference type="NCBI Taxonomy" id="5142"/>
    <lineage>
        <taxon>Eukaryota</taxon>
        <taxon>Fungi</taxon>
        <taxon>Dikarya</taxon>
        <taxon>Ascomycota</taxon>
        <taxon>Pezizomycotina</taxon>
        <taxon>Sordariomycetes</taxon>
        <taxon>Sordariomycetidae</taxon>
        <taxon>Sordariales</taxon>
        <taxon>Sordariaceae</taxon>
        <taxon>Neurospora</taxon>
    </lineage>
</organism>
<protein>
    <submittedName>
        <fullName evidence="2">Uncharacterized protein</fullName>
    </submittedName>
</protein>
<feature type="compositionally biased region" description="Pro residues" evidence="1">
    <location>
        <begin position="143"/>
        <end position="155"/>
    </location>
</feature>
<feature type="compositionally biased region" description="Pro residues" evidence="1">
    <location>
        <begin position="115"/>
        <end position="129"/>
    </location>
</feature>
<sequence>MASTSGIGPLASPNWVSRSRSPENWGPTSPGPVPSSPPYIPRSPESIPGSTSPTDYLYHPTSPGPVPPSPPYIPQSPEWFPGSVSPEGNYYPTSPGPGPPSPACVPRSPEWGSASPPPSTLDPTSPPPSVSSGTSPTHYYPTSPGPVPPFPPYIPRSPVWASGDTSPDNYNATSPRPGPQSPAYIPSSPQGVSKGTSPTTYYPTSPGPVPPSPPYIPRSPEWWSTSPTPVPQSPTYAPTSPQAGYRGTSPVRYYPTLPGPVPPSPPYVPRSPQWASTSSPSPAPLPPSSPATTNPFNELERELDGSWGRGRFVYNRARSIVAEEEEGQRQRGDRETSTEPFPELPNWGENENTERETGDDVQDGMVHEPVAAVPEEEEGELSDYQYYEQLDQETAAETFMQLETQYSVADPYTAIAALNCEPVQSNFCPSYPSSEIGMHHKDAKEEHANWFSPCSSFSRSSVINNPTRRVSQRLIGCVKVQKRIDRMMWNKVMQNKMVRMMEVCEKYVPADVLRGLKG</sequence>
<evidence type="ECO:0000313" key="3">
    <source>
        <dbReference type="Proteomes" id="UP001451303"/>
    </source>
</evidence>
<gene>
    <name evidence="2" type="ORF">QR685DRAFT_573825</name>
</gene>